<keyword evidence="4" id="KW-0560">Oxidoreductase</keyword>
<evidence type="ECO:0000313" key="6">
    <source>
        <dbReference type="EMBL" id="KAK6929038.1"/>
    </source>
</evidence>
<sequence length="224" mass="24717">MGIEIGKEKKRVTVIGGGVAGSLISYTLQFHADVVLIDPKEYFEIPWANLRAMVDPSFAERSVINHSEYITNARVITSTAINIIDREVLTEDGQQISYDYLVITRIPFPKLELRLRQYQQESEKIESANSILIVGGGPTGVDLASEIAVDFPGKKVTLVHRGSRLLEFVGHKASKKALNWLIKMGVEVILDQSVDLRSAADGIYQTSRGETIAADCHFVCIGSQ</sequence>
<dbReference type="GO" id="GO:0005737">
    <property type="term" value="C:cytoplasm"/>
    <property type="evidence" value="ECO:0007669"/>
    <property type="project" value="TreeGrafter"/>
</dbReference>
<dbReference type="PANTHER" id="PTHR43735:SF3">
    <property type="entry name" value="FERROPTOSIS SUPPRESSOR PROTEIN 1"/>
    <property type="match status" value="1"/>
</dbReference>
<dbReference type="InterPro" id="IPR036188">
    <property type="entry name" value="FAD/NAD-bd_sf"/>
</dbReference>
<evidence type="ECO:0000256" key="2">
    <source>
        <dbReference type="ARBA" id="ARBA00022630"/>
    </source>
</evidence>
<comment type="caution">
    <text evidence="6">The sequence shown here is derived from an EMBL/GenBank/DDBJ whole genome shotgun (WGS) entry which is preliminary data.</text>
</comment>
<evidence type="ECO:0000256" key="1">
    <source>
        <dbReference type="ARBA" id="ARBA00006442"/>
    </source>
</evidence>
<evidence type="ECO:0000313" key="7">
    <source>
        <dbReference type="Proteomes" id="UP001370490"/>
    </source>
</evidence>
<proteinExistence type="inferred from homology"/>
<keyword evidence="2" id="KW-0285">Flavoprotein</keyword>
<dbReference type="Gene3D" id="3.50.50.100">
    <property type="match status" value="1"/>
</dbReference>
<dbReference type="SUPFAM" id="SSF51905">
    <property type="entry name" value="FAD/NAD(P)-binding domain"/>
    <property type="match status" value="1"/>
</dbReference>
<dbReference type="PRINTS" id="PR00368">
    <property type="entry name" value="FADPNR"/>
</dbReference>
<dbReference type="InterPro" id="IPR023753">
    <property type="entry name" value="FAD/NAD-binding_dom"/>
</dbReference>
<keyword evidence="7" id="KW-1185">Reference proteome</keyword>
<name>A0AAN8VJY9_9MAGN</name>
<keyword evidence="3" id="KW-0274">FAD</keyword>
<reference evidence="6 7" key="1">
    <citation type="submission" date="2023-12" db="EMBL/GenBank/DDBJ databases">
        <title>A high-quality genome assembly for Dillenia turbinata (Dilleniales).</title>
        <authorList>
            <person name="Chanderbali A."/>
        </authorList>
    </citation>
    <scope>NUCLEOTIDE SEQUENCE [LARGE SCALE GENOMIC DNA]</scope>
    <source>
        <strain evidence="6">LSX21</strain>
        <tissue evidence="6">Leaf</tissue>
    </source>
</reference>
<evidence type="ECO:0000256" key="4">
    <source>
        <dbReference type="ARBA" id="ARBA00023002"/>
    </source>
</evidence>
<dbReference type="GO" id="GO:0004174">
    <property type="term" value="F:electron-transferring-flavoprotein dehydrogenase activity"/>
    <property type="evidence" value="ECO:0007669"/>
    <property type="project" value="TreeGrafter"/>
</dbReference>
<organism evidence="6 7">
    <name type="scientific">Dillenia turbinata</name>
    <dbReference type="NCBI Taxonomy" id="194707"/>
    <lineage>
        <taxon>Eukaryota</taxon>
        <taxon>Viridiplantae</taxon>
        <taxon>Streptophyta</taxon>
        <taxon>Embryophyta</taxon>
        <taxon>Tracheophyta</taxon>
        <taxon>Spermatophyta</taxon>
        <taxon>Magnoliopsida</taxon>
        <taxon>eudicotyledons</taxon>
        <taxon>Gunneridae</taxon>
        <taxon>Pentapetalae</taxon>
        <taxon>Dilleniales</taxon>
        <taxon>Dilleniaceae</taxon>
        <taxon>Dillenia</taxon>
    </lineage>
</organism>
<dbReference type="EMBL" id="JBAMMX010000013">
    <property type="protein sequence ID" value="KAK6929038.1"/>
    <property type="molecule type" value="Genomic_DNA"/>
</dbReference>
<dbReference type="GO" id="GO:0050660">
    <property type="term" value="F:flavin adenine dinucleotide binding"/>
    <property type="evidence" value="ECO:0007669"/>
    <property type="project" value="TreeGrafter"/>
</dbReference>
<feature type="domain" description="FAD/NAD(P)-binding" evidence="5">
    <location>
        <begin position="121"/>
        <end position="223"/>
    </location>
</feature>
<dbReference type="Pfam" id="PF07992">
    <property type="entry name" value="Pyr_redox_2"/>
    <property type="match status" value="1"/>
</dbReference>
<gene>
    <name evidence="6" type="ORF">RJ641_005243</name>
</gene>
<dbReference type="Gene3D" id="3.50.50.60">
    <property type="entry name" value="FAD/NAD(P)-binding domain"/>
    <property type="match status" value="1"/>
</dbReference>
<dbReference type="AlphaFoldDB" id="A0AAN8VJY9"/>
<dbReference type="PANTHER" id="PTHR43735">
    <property type="entry name" value="APOPTOSIS-INDUCING FACTOR 1"/>
    <property type="match status" value="1"/>
</dbReference>
<accession>A0AAN8VJY9</accession>
<evidence type="ECO:0000256" key="3">
    <source>
        <dbReference type="ARBA" id="ARBA00022827"/>
    </source>
</evidence>
<dbReference type="Proteomes" id="UP001370490">
    <property type="component" value="Unassembled WGS sequence"/>
</dbReference>
<evidence type="ECO:0000259" key="5">
    <source>
        <dbReference type="Pfam" id="PF07992"/>
    </source>
</evidence>
<protein>
    <submittedName>
        <fullName evidence="6">FAD/NAD(P)-binding domain</fullName>
    </submittedName>
</protein>
<comment type="similarity">
    <text evidence="1">Belongs to the FAD-dependent oxidoreductase family.</text>
</comment>